<name>A0ABM1KMD6_GEKJA</name>
<gene>
    <name evidence="5" type="primary">SPATA1</name>
</gene>
<keyword evidence="4" id="KW-1185">Reference proteome</keyword>
<evidence type="ECO:0000259" key="3">
    <source>
        <dbReference type="Pfam" id="PF15743"/>
    </source>
</evidence>
<dbReference type="RefSeq" id="XP_015274873.1">
    <property type="nucleotide sequence ID" value="XM_015419387.1"/>
</dbReference>
<reference evidence="5" key="1">
    <citation type="submission" date="2025-08" db="UniProtKB">
        <authorList>
            <consortium name="RefSeq"/>
        </authorList>
    </citation>
    <scope>IDENTIFICATION</scope>
</reference>
<feature type="region of interest" description="Disordered" evidence="2">
    <location>
        <begin position="171"/>
        <end position="244"/>
    </location>
</feature>
<sequence>MIYKPPKLALLELHVFYVPEEVWNFKLNTVSVDATSKFSSAGFIRVSPHMTLRTLREQLREHLGEDAVVNKYTFLKCIGGKLAMVKAKQEMELKLRSFAPPYAFHPELYLLPGVESIYSSSSSTPEWPPSNAECVLAYHHKPLSSAAPKHGVDQNPAVLETSLKNNFSQMQKKDANTEDGDNNAKGRRTTGDSGIPESLEDRDQEYLHSKKSQQHPDITKSAADTGGMQDNQADENNIDNFTYPSQYLQPPTPPLLALCINRPQTPNRVFSTEGNELNRQLQPIKAERKHLEKTREELIKKVKGLLVQNKLRRYHARDIWKKKYFETKKVTASLEEDLNKLRENLELHYQKVLMKLQARHVQKRGNNLTKVMDKQNNAIIQITILQHDIEQLRRKLDNAKMKLAIAIKIRKQATSDSQALKAELAHKKVQSSLKLSSEKQMR</sequence>
<evidence type="ECO:0000313" key="4">
    <source>
        <dbReference type="Proteomes" id="UP000694871"/>
    </source>
</evidence>
<dbReference type="PANTHER" id="PTHR14421">
    <property type="entry name" value="SPERMATOGENESIS-ASSOCIATED PROTEIN 1"/>
    <property type="match status" value="1"/>
</dbReference>
<feature type="coiled-coil region" evidence="1">
    <location>
        <begin position="382"/>
        <end position="409"/>
    </location>
</feature>
<feature type="compositionally biased region" description="Basic and acidic residues" evidence="2">
    <location>
        <begin position="199"/>
        <end position="208"/>
    </location>
</feature>
<evidence type="ECO:0000256" key="1">
    <source>
        <dbReference type="SAM" id="Coils"/>
    </source>
</evidence>
<evidence type="ECO:0000313" key="5">
    <source>
        <dbReference type="RefSeq" id="XP_015274873.1"/>
    </source>
</evidence>
<dbReference type="Proteomes" id="UP000694871">
    <property type="component" value="Unplaced"/>
</dbReference>
<dbReference type="InterPro" id="IPR039062">
    <property type="entry name" value="SPAT1"/>
</dbReference>
<feature type="domain" description="Spermatogenesis-associated protein 1 C-terminal" evidence="3">
    <location>
        <begin position="280"/>
        <end position="428"/>
    </location>
</feature>
<feature type="coiled-coil region" evidence="1">
    <location>
        <begin position="288"/>
        <end position="351"/>
    </location>
</feature>
<organism evidence="4 5">
    <name type="scientific">Gekko japonicus</name>
    <name type="common">Schlegel's Japanese gecko</name>
    <dbReference type="NCBI Taxonomy" id="146911"/>
    <lineage>
        <taxon>Eukaryota</taxon>
        <taxon>Metazoa</taxon>
        <taxon>Chordata</taxon>
        <taxon>Craniata</taxon>
        <taxon>Vertebrata</taxon>
        <taxon>Euteleostomi</taxon>
        <taxon>Lepidosauria</taxon>
        <taxon>Squamata</taxon>
        <taxon>Bifurcata</taxon>
        <taxon>Gekkota</taxon>
        <taxon>Gekkonidae</taxon>
        <taxon>Gekkoninae</taxon>
        <taxon>Gekko</taxon>
    </lineage>
</organism>
<proteinExistence type="predicted"/>
<accession>A0ABM1KMD6</accession>
<protein>
    <submittedName>
        <fullName evidence="5">Spermatogenesis-associated protein 1</fullName>
    </submittedName>
</protein>
<dbReference type="GeneID" id="107117292"/>
<dbReference type="PANTHER" id="PTHR14421:SF3">
    <property type="entry name" value="SPERMATOGENESIS-ASSOCIATED PROTEIN 1"/>
    <property type="match status" value="1"/>
</dbReference>
<dbReference type="InterPro" id="IPR031478">
    <property type="entry name" value="SPATA1_C"/>
</dbReference>
<keyword evidence="1" id="KW-0175">Coiled coil</keyword>
<dbReference type="Pfam" id="PF15743">
    <property type="entry name" value="SPATA1_C"/>
    <property type="match status" value="1"/>
</dbReference>
<evidence type="ECO:0000256" key="2">
    <source>
        <dbReference type="SAM" id="MobiDB-lite"/>
    </source>
</evidence>